<dbReference type="Pfam" id="PF00903">
    <property type="entry name" value="Glyoxalase"/>
    <property type="match status" value="2"/>
</dbReference>
<dbReference type="InterPro" id="IPR004360">
    <property type="entry name" value="Glyas_Fos-R_dOase_dom"/>
</dbReference>
<dbReference type="AlphaFoldDB" id="A0A841GX04"/>
<dbReference type="InterPro" id="IPR029068">
    <property type="entry name" value="Glyas_Bleomycin-R_OHBP_Dase"/>
</dbReference>
<keyword evidence="3" id="KW-1185">Reference proteome</keyword>
<protein>
    <recommendedName>
        <fullName evidence="1">VOC domain-containing protein</fullName>
    </recommendedName>
</protein>
<dbReference type="EMBL" id="JACHIA010000002">
    <property type="protein sequence ID" value="MBB6069156.1"/>
    <property type="molecule type" value="Genomic_DNA"/>
</dbReference>
<feature type="domain" description="VOC" evidence="1">
    <location>
        <begin position="145"/>
        <end position="260"/>
    </location>
</feature>
<evidence type="ECO:0000259" key="1">
    <source>
        <dbReference type="PROSITE" id="PS51819"/>
    </source>
</evidence>
<gene>
    <name evidence="2" type="ORF">HNQ61_000771</name>
</gene>
<evidence type="ECO:0000313" key="3">
    <source>
        <dbReference type="Proteomes" id="UP000582837"/>
    </source>
</evidence>
<dbReference type="CDD" id="cd07247">
    <property type="entry name" value="SgaA_N_like"/>
    <property type="match status" value="1"/>
</dbReference>
<dbReference type="InterPro" id="IPR052164">
    <property type="entry name" value="Anthracycline_SecMetBiosynth"/>
</dbReference>
<dbReference type="InterPro" id="IPR037523">
    <property type="entry name" value="VOC_core"/>
</dbReference>
<dbReference type="Proteomes" id="UP000582837">
    <property type="component" value="Unassembled WGS sequence"/>
</dbReference>
<sequence>MPVINAYPAGSFCWLDMGANDLAVAERFYTALFGWTTDRTQFGPDEGDVYLRMKLHGRAAAAIYPLDPGQKMERVPSAWLSYLAVDDAEAAAARAVELGATLLAEPFDVMDEGRMVLLTDPSHATVALWEAKEHRGAEVRDEPGAATWTELATRDLAKAERFYTGLLGWTADTFTRGPVPYTLFLRDGEPVAGMLRLAQSMDGIPPHWMPFFAVTDVEGDLRRAEEMGAVRLVGPEPLAGVGRFATMQDPQGAAFSILQRTSR</sequence>
<comment type="caution">
    <text evidence="2">The sequence shown here is derived from an EMBL/GenBank/DDBJ whole genome shotgun (WGS) entry which is preliminary data.</text>
</comment>
<dbReference type="PROSITE" id="PS51819">
    <property type="entry name" value="VOC"/>
    <property type="match status" value="2"/>
</dbReference>
<evidence type="ECO:0000313" key="2">
    <source>
        <dbReference type="EMBL" id="MBB6069156.1"/>
    </source>
</evidence>
<accession>A0A841GX04</accession>
<organism evidence="2 3">
    <name type="scientific">Longimicrobium terrae</name>
    <dbReference type="NCBI Taxonomy" id="1639882"/>
    <lineage>
        <taxon>Bacteria</taxon>
        <taxon>Pseudomonadati</taxon>
        <taxon>Gemmatimonadota</taxon>
        <taxon>Longimicrobiia</taxon>
        <taxon>Longimicrobiales</taxon>
        <taxon>Longimicrobiaceae</taxon>
        <taxon>Longimicrobium</taxon>
    </lineage>
</organism>
<dbReference type="PANTHER" id="PTHR33993:SF14">
    <property type="entry name" value="GB|AAF24581.1"/>
    <property type="match status" value="1"/>
</dbReference>
<dbReference type="PANTHER" id="PTHR33993">
    <property type="entry name" value="GLYOXALASE-RELATED"/>
    <property type="match status" value="1"/>
</dbReference>
<reference evidence="2 3" key="1">
    <citation type="submission" date="2020-08" db="EMBL/GenBank/DDBJ databases">
        <title>Genomic Encyclopedia of Type Strains, Phase IV (KMG-IV): sequencing the most valuable type-strain genomes for metagenomic binning, comparative biology and taxonomic classification.</title>
        <authorList>
            <person name="Goeker M."/>
        </authorList>
    </citation>
    <scope>NUCLEOTIDE SEQUENCE [LARGE SCALE GENOMIC DNA]</scope>
    <source>
        <strain evidence="2 3">DSM 29007</strain>
    </source>
</reference>
<dbReference type="Gene3D" id="3.10.180.10">
    <property type="entry name" value="2,3-Dihydroxybiphenyl 1,2-Dioxygenase, domain 1"/>
    <property type="match status" value="2"/>
</dbReference>
<proteinExistence type="predicted"/>
<dbReference type="RefSeq" id="WP_170038142.1">
    <property type="nucleotide sequence ID" value="NZ_JABDTL010000002.1"/>
</dbReference>
<dbReference type="SUPFAM" id="SSF54593">
    <property type="entry name" value="Glyoxalase/Bleomycin resistance protein/Dihydroxybiphenyl dioxygenase"/>
    <property type="match status" value="2"/>
</dbReference>
<feature type="domain" description="VOC" evidence="1">
    <location>
        <begin position="11"/>
        <end position="131"/>
    </location>
</feature>
<name>A0A841GX04_9BACT</name>